<dbReference type="GO" id="GO:0006406">
    <property type="term" value="P:mRNA export from nucleus"/>
    <property type="evidence" value="ECO:0007669"/>
    <property type="project" value="TreeGrafter"/>
</dbReference>
<evidence type="ECO:0000256" key="4">
    <source>
        <dbReference type="SAM" id="MobiDB-lite"/>
    </source>
</evidence>
<comment type="caution">
    <text evidence="5">The sequence shown here is derived from an EMBL/GenBank/DDBJ whole genome shotgun (WGS) entry which is preliminary data.</text>
</comment>
<dbReference type="EMBL" id="BEGY01000003">
    <property type="protein sequence ID" value="GAX73452.1"/>
    <property type="molecule type" value="Genomic_DNA"/>
</dbReference>
<evidence type="ECO:0000256" key="2">
    <source>
        <dbReference type="ARBA" id="ARBA00008044"/>
    </source>
</evidence>
<comment type="similarity">
    <text evidence="2">Belongs to the THOC5 family.</text>
</comment>
<keyword evidence="6" id="KW-1185">Reference proteome</keyword>
<dbReference type="STRING" id="1157962.A0A250WS06"/>
<dbReference type="InterPro" id="IPR019163">
    <property type="entry name" value="THO_Thoc5"/>
</dbReference>
<protein>
    <recommendedName>
        <fullName evidence="7">THO complex subunit 5</fullName>
    </recommendedName>
</protein>
<evidence type="ECO:0000256" key="3">
    <source>
        <dbReference type="ARBA" id="ARBA00023242"/>
    </source>
</evidence>
<feature type="region of interest" description="Disordered" evidence="4">
    <location>
        <begin position="526"/>
        <end position="606"/>
    </location>
</feature>
<evidence type="ECO:0008006" key="7">
    <source>
        <dbReference type="Google" id="ProtNLM"/>
    </source>
</evidence>
<dbReference type="OrthoDB" id="20582at2759"/>
<comment type="subcellular location">
    <subcellularLocation>
        <location evidence="1">Nucleus</location>
    </subcellularLocation>
</comment>
<feature type="region of interest" description="Disordered" evidence="4">
    <location>
        <begin position="703"/>
        <end position="723"/>
    </location>
</feature>
<proteinExistence type="inferred from homology"/>
<dbReference type="PANTHER" id="PTHR13375:SF3">
    <property type="entry name" value="THO COMPLEX SUBUNIT 5 HOMOLOG"/>
    <property type="match status" value="1"/>
</dbReference>
<dbReference type="GO" id="GO:0003729">
    <property type="term" value="F:mRNA binding"/>
    <property type="evidence" value="ECO:0007669"/>
    <property type="project" value="TreeGrafter"/>
</dbReference>
<dbReference type="PANTHER" id="PTHR13375">
    <property type="entry name" value="FMS INTERACTING PROTEIN"/>
    <property type="match status" value="1"/>
</dbReference>
<dbReference type="GO" id="GO:0000445">
    <property type="term" value="C:THO complex part of transcription export complex"/>
    <property type="evidence" value="ECO:0007669"/>
    <property type="project" value="TreeGrafter"/>
</dbReference>
<sequence length="815" mass="88235">MESEISNLRKIASELIVSKDPSSLKNITSDGLLSILRLKAANKSLAHATEELKEETSKSKGSLEAADLHLQNLLYEKQYYEKEINACRSFQSAFSDAQIALLPESEFWSSADEDLQSKAKASGHDHELMLQRLAHEMRLRRKTATDLEALKAAKASRLQAIGNQEKILRQLGGSLKALEDTARPLQDILLGGPTIRSVAKSSAEFLPIPLYILYSQLAAAQDALGLHISVSITGQSEEAQVMLKSASFIGTSTSESSEKPIEHSLDVKKRKLPAAISTDDIYKTHPLNVDLEVYAAEPAFTTNASKGGSPQQRILLIRFQHLSSLKAVTACCLTSPVADDSSNAVGISPDNLLLASLFPHDDGSEAPSESMLQMENGAFKFDMSRPAKPYKWCQHLAGIDLVPSLPHYPSQLTQAQHQQLSEGLSAYRQQLRVVTVVSRLQAVKQAAAALNSLLLRLPKHPLPIDVSAYTRLPTSQVIVWEPVGGSGASAAAGEGLGAAGRALAAGVLASPQVKKKASIVFPASGQVDKKQGSGHEGLVGSKDEAGAGELKGNESVYGGEAGWEGRTDRQRFREAGDGEAPASSALIETEGEGHRTGVAEEGGLDEGEIPADIEMLEEEEDWMVEEDVSFSRHNLLPNRQPDVGSSEASDETKHGARVTPVYHLHRLLVRSGQLEVEAHVRVFTEYPLRPPLFNIMAIREQQSPEGAKDKGSGRSSKSQAGKGKVLEAVNEGLAMELQANIKGVTATPTAFKHETLLHQLTHFRLAFDAYVSHYLETHPLKGSSGTPNQGDISSQLLMRQQLRGRDRRLPNVVLK</sequence>
<evidence type="ECO:0000256" key="1">
    <source>
        <dbReference type="ARBA" id="ARBA00004123"/>
    </source>
</evidence>
<gene>
    <name evidence="5" type="ORF">CEUSTIGMA_g904.t1</name>
</gene>
<evidence type="ECO:0000313" key="6">
    <source>
        <dbReference type="Proteomes" id="UP000232323"/>
    </source>
</evidence>
<feature type="compositionally biased region" description="Basic and acidic residues" evidence="4">
    <location>
        <begin position="563"/>
        <end position="576"/>
    </location>
</feature>
<accession>A0A250WS06</accession>
<reference evidence="5 6" key="1">
    <citation type="submission" date="2017-08" db="EMBL/GenBank/DDBJ databases">
        <title>Acidophilic green algal genome provides insights into adaptation to an acidic environment.</title>
        <authorList>
            <person name="Hirooka S."/>
            <person name="Hirose Y."/>
            <person name="Kanesaki Y."/>
            <person name="Higuchi S."/>
            <person name="Fujiwara T."/>
            <person name="Onuma R."/>
            <person name="Era A."/>
            <person name="Ohbayashi R."/>
            <person name="Uzuka A."/>
            <person name="Nozaki H."/>
            <person name="Yoshikawa H."/>
            <person name="Miyagishima S.Y."/>
        </authorList>
    </citation>
    <scope>NUCLEOTIDE SEQUENCE [LARGE SCALE GENOMIC DNA]</scope>
    <source>
        <strain evidence="5 6">NIES-2499</strain>
    </source>
</reference>
<name>A0A250WS06_9CHLO</name>
<dbReference type="Proteomes" id="UP000232323">
    <property type="component" value="Unassembled WGS sequence"/>
</dbReference>
<organism evidence="5 6">
    <name type="scientific">Chlamydomonas eustigma</name>
    <dbReference type="NCBI Taxonomy" id="1157962"/>
    <lineage>
        <taxon>Eukaryota</taxon>
        <taxon>Viridiplantae</taxon>
        <taxon>Chlorophyta</taxon>
        <taxon>core chlorophytes</taxon>
        <taxon>Chlorophyceae</taxon>
        <taxon>CS clade</taxon>
        <taxon>Chlamydomonadales</taxon>
        <taxon>Chlamydomonadaceae</taxon>
        <taxon>Chlamydomonas</taxon>
    </lineage>
</organism>
<keyword evidence="3" id="KW-0539">Nucleus</keyword>
<dbReference type="AlphaFoldDB" id="A0A250WS06"/>
<evidence type="ECO:0000313" key="5">
    <source>
        <dbReference type="EMBL" id="GAX73452.1"/>
    </source>
</evidence>
<feature type="region of interest" description="Disordered" evidence="4">
    <location>
        <begin position="634"/>
        <end position="654"/>
    </location>
</feature>
<dbReference type="Pfam" id="PF09766">
    <property type="entry name" value="FmiP_Thoc5"/>
    <property type="match status" value="1"/>
</dbReference>